<gene>
    <name evidence="1" type="ORF">GCM10007925_02550</name>
</gene>
<keyword evidence="2" id="KW-1185">Reference proteome</keyword>
<dbReference type="SUPFAM" id="SSF56059">
    <property type="entry name" value="Glutathione synthetase ATP-binding domain-like"/>
    <property type="match status" value="1"/>
</dbReference>
<dbReference type="RefSeq" id="WP_051676643.1">
    <property type="nucleotide sequence ID" value="NZ_BSOO01000002.1"/>
</dbReference>
<dbReference type="EMBL" id="BSOO01000002">
    <property type="protein sequence ID" value="GLR46544.1"/>
    <property type="molecule type" value="Genomic_DNA"/>
</dbReference>
<dbReference type="InterPro" id="IPR053191">
    <property type="entry name" value="DcsG_Biosynth_Enzyme"/>
</dbReference>
<dbReference type="Proteomes" id="UP001156703">
    <property type="component" value="Unassembled WGS sequence"/>
</dbReference>
<evidence type="ECO:0000313" key="2">
    <source>
        <dbReference type="Proteomes" id="UP001156703"/>
    </source>
</evidence>
<protein>
    <submittedName>
        <fullName evidence="1">ATP-grasp domain protein</fullName>
    </submittedName>
</protein>
<dbReference type="PANTHER" id="PTHR39217">
    <property type="match status" value="1"/>
</dbReference>
<accession>A0ABQ5Z1C3</accession>
<dbReference type="Gene3D" id="3.30.470.20">
    <property type="entry name" value="ATP-grasp fold, B domain"/>
    <property type="match status" value="1"/>
</dbReference>
<name>A0ABQ5Z1C3_9SPHN</name>
<comment type="caution">
    <text evidence="1">The sequence shown here is derived from an EMBL/GenBank/DDBJ whole genome shotgun (WGS) entry which is preliminary data.</text>
</comment>
<evidence type="ECO:0000313" key="1">
    <source>
        <dbReference type="EMBL" id="GLR46544.1"/>
    </source>
</evidence>
<organism evidence="1 2">
    <name type="scientific">Sphingomonas astaxanthinifaciens DSM 22298</name>
    <dbReference type="NCBI Taxonomy" id="1123267"/>
    <lineage>
        <taxon>Bacteria</taxon>
        <taxon>Pseudomonadati</taxon>
        <taxon>Pseudomonadota</taxon>
        <taxon>Alphaproteobacteria</taxon>
        <taxon>Sphingomonadales</taxon>
        <taxon>Sphingomonadaceae</taxon>
        <taxon>Sphingomonas</taxon>
    </lineage>
</organism>
<sequence length="293" mass="31276">MRFAVLTPAPDYEGEWDWAFAVEAEALRAAGGEVVAVPWTEFDDAADFDLVLPLVTWGYHLRHTEWLALLDRAEAEGWPMVNPPALLRWNSDKGYLAELGAKGIASVPTLEVDHLNEAALAAAHGVLGSDELVVKPPVSAGAHGTYRLGPGQPVPNDVHGQRMLIQPWLGSVVDEGEYSLILFGGRFSHCVVKRPQAGDFRVQPDHGGSTDAVEMPDGALDLAQAALAAAPAKATYARVDLIRGDDGALQLMELEMVEPALFLHCAPDASARFADAILAAASAAQRAPEQPLP</sequence>
<dbReference type="PANTHER" id="PTHR39217:SF1">
    <property type="entry name" value="GLUTATHIONE SYNTHETASE"/>
    <property type="match status" value="1"/>
</dbReference>
<proteinExistence type="predicted"/>
<reference evidence="2" key="1">
    <citation type="journal article" date="2019" name="Int. J. Syst. Evol. Microbiol.">
        <title>The Global Catalogue of Microorganisms (GCM) 10K type strain sequencing project: providing services to taxonomists for standard genome sequencing and annotation.</title>
        <authorList>
            <consortium name="The Broad Institute Genomics Platform"/>
            <consortium name="The Broad Institute Genome Sequencing Center for Infectious Disease"/>
            <person name="Wu L."/>
            <person name="Ma J."/>
        </authorList>
    </citation>
    <scope>NUCLEOTIDE SEQUENCE [LARGE SCALE GENOMIC DNA]</scope>
    <source>
        <strain evidence="2">NBRC 102146</strain>
    </source>
</reference>